<evidence type="ECO:0000256" key="2">
    <source>
        <dbReference type="SAM" id="MobiDB-lite"/>
    </source>
</evidence>
<accession>A0ABQ8HLM4</accession>
<feature type="domain" description="CCHC-type" evidence="3">
    <location>
        <begin position="105"/>
        <end position="121"/>
    </location>
</feature>
<dbReference type="Proteomes" id="UP000827721">
    <property type="component" value="Unassembled WGS sequence"/>
</dbReference>
<dbReference type="PROSITE" id="PS50158">
    <property type="entry name" value="ZF_CCHC"/>
    <property type="match status" value="1"/>
</dbReference>
<keyword evidence="1" id="KW-0862">Zinc</keyword>
<keyword evidence="5" id="KW-1185">Reference proteome</keyword>
<dbReference type="InterPro" id="IPR036875">
    <property type="entry name" value="Znf_CCHC_sf"/>
</dbReference>
<dbReference type="SMART" id="SM00343">
    <property type="entry name" value="ZnF_C2HC"/>
    <property type="match status" value="1"/>
</dbReference>
<dbReference type="Pfam" id="PF00098">
    <property type="entry name" value="zf-CCHC"/>
    <property type="match status" value="1"/>
</dbReference>
<dbReference type="InterPro" id="IPR057670">
    <property type="entry name" value="SH3_retrovirus"/>
</dbReference>
<proteinExistence type="predicted"/>
<comment type="caution">
    <text evidence="4">The sequence shown here is derived from an EMBL/GenBank/DDBJ whole genome shotgun (WGS) entry which is preliminary data.</text>
</comment>
<evidence type="ECO:0000259" key="3">
    <source>
        <dbReference type="PROSITE" id="PS50158"/>
    </source>
</evidence>
<dbReference type="InterPro" id="IPR001878">
    <property type="entry name" value="Znf_CCHC"/>
</dbReference>
<keyword evidence="1" id="KW-0479">Metal-binding</keyword>
<dbReference type="Gene3D" id="4.10.60.10">
    <property type="entry name" value="Zinc finger, CCHC-type"/>
    <property type="match status" value="1"/>
</dbReference>
<dbReference type="Pfam" id="PF25597">
    <property type="entry name" value="SH3_retrovirus"/>
    <property type="match status" value="1"/>
</dbReference>
<gene>
    <name evidence="4" type="ORF">JRO89_XS09G0175000</name>
</gene>
<name>A0ABQ8HLM4_9ROSI</name>
<dbReference type="SUPFAM" id="SSF57756">
    <property type="entry name" value="Retrovirus zinc finger-like domains"/>
    <property type="match status" value="1"/>
</dbReference>
<dbReference type="EMBL" id="JAFEMO010000009">
    <property type="protein sequence ID" value="KAH7565256.1"/>
    <property type="molecule type" value="Genomic_DNA"/>
</dbReference>
<feature type="compositionally biased region" description="Acidic residues" evidence="2">
    <location>
        <begin position="284"/>
        <end position="294"/>
    </location>
</feature>
<evidence type="ECO:0000313" key="4">
    <source>
        <dbReference type="EMBL" id="KAH7565256.1"/>
    </source>
</evidence>
<evidence type="ECO:0000256" key="1">
    <source>
        <dbReference type="PROSITE-ProRule" id="PRU00047"/>
    </source>
</evidence>
<feature type="region of interest" description="Disordered" evidence="2">
    <location>
        <begin position="284"/>
        <end position="307"/>
    </location>
</feature>
<organism evidence="4 5">
    <name type="scientific">Xanthoceras sorbifolium</name>
    <dbReference type="NCBI Taxonomy" id="99658"/>
    <lineage>
        <taxon>Eukaryota</taxon>
        <taxon>Viridiplantae</taxon>
        <taxon>Streptophyta</taxon>
        <taxon>Embryophyta</taxon>
        <taxon>Tracheophyta</taxon>
        <taxon>Spermatophyta</taxon>
        <taxon>Magnoliopsida</taxon>
        <taxon>eudicotyledons</taxon>
        <taxon>Gunneridae</taxon>
        <taxon>Pentapetalae</taxon>
        <taxon>rosids</taxon>
        <taxon>malvids</taxon>
        <taxon>Sapindales</taxon>
        <taxon>Sapindaceae</taxon>
        <taxon>Xanthoceroideae</taxon>
        <taxon>Xanthoceras</taxon>
    </lineage>
</organism>
<evidence type="ECO:0000313" key="5">
    <source>
        <dbReference type="Proteomes" id="UP000827721"/>
    </source>
</evidence>
<reference evidence="4 5" key="1">
    <citation type="submission" date="2021-02" db="EMBL/GenBank/DDBJ databases">
        <title>Plant Genome Project.</title>
        <authorList>
            <person name="Zhang R.-G."/>
        </authorList>
    </citation>
    <scope>NUCLEOTIDE SEQUENCE [LARGE SCALE GENOMIC DNA]</scope>
    <source>
        <tissue evidence="4">Leaves</tissue>
    </source>
</reference>
<sequence length="328" mass="37545">MRLEEAANKEVVVFATLDASQTLDASLIIRGLVEPGYIEPASASVQTDAQRKKNDEMKLKDLKRRNGEEQALKVTFEGGRGRGRGTYRGRGRGRGRADFNKATVKCYRCHQLGHFRYECPSWNKEANYVELDEEEEMLLMSYVELYKARKEDAWFLDSGCSNHMCGDRTTYTIPELRNNLLSIGQLQERDLAILIKEGMCKIFHPEKGLIIQTNMSANRMFILLPQSQAPSQVQSDNEESKGYRLFDPIAKRVVVSRDIIFEEEKQWDWDVSYENQIVVDLEWGDGDGENEEGVSENGNGENTDGEVGEIVMRELEKTKMVLVRVKRE</sequence>
<keyword evidence="1" id="KW-0863">Zinc-finger</keyword>
<protein>
    <recommendedName>
        <fullName evidence="3">CCHC-type domain-containing protein</fullName>
    </recommendedName>
</protein>